<gene>
    <name evidence="2" type="ORF">EAE98_010247</name>
</gene>
<dbReference type="RefSeq" id="XP_038805880.1">
    <property type="nucleotide sequence ID" value="XM_038957868.1"/>
</dbReference>
<proteinExistence type="predicted"/>
<keyword evidence="1" id="KW-0472">Membrane</keyword>
<evidence type="ECO:0000313" key="3">
    <source>
        <dbReference type="Proteomes" id="UP000783213"/>
    </source>
</evidence>
<organism evidence="2 3">
    <name type="scientific">Botrytis deweyae</name>
    <dbReference type="NCBI Taxonomy" id="2478750"/>
    <lineage>
        <taxon>Eukaryota</taxon>
        <taxon>Fungi</taxon>
        <taxon>Dikarya</taxon>
        <taxon>Ascomycota</taxon>
        <taxon>Pezizomycotina</taxon>
        <taxon>Leotiomycetes</taxon>
        <taxon>Helotiales</taxon>
        <taxon>Sclerotiniaceae</taxon>
        <taxon>Botrytis</taxon>
    </lineage>
</organism>
<evidence type="ECO:0000256" key="1">
    <source>
        <dbReference type="SAM" id="Phobius"/>
    </source>
</evidence>
<reference evidence="2 3" key="1">
    <citation type="journal article" date="2020" name="Genome Biol. Evol.">
        <title>Comparative genomics of Sclerotiniaceae.</title>
        <authorList>
            <person name="Valero Jimenez C.A."/>
            <person name="Steentjes M."/>
            <person name="Scholten O.E."/>
            <person name="Van Kan J.A.L."/>
        </authorList>
    </citation>
    <scope>NUCLEOTIDE SEQUENCE [LARGE SCALE GENOMIC DNA]</scope>
    <source>
        <strain evidence="2 3">B1</strain>
    </source>
</reference>
<evidence type="ECO:0000313" key="2">
    <source>
        <dbReference type="EMBL" id="KAF7917484.1"/>
    </source>
</evidence>
<feature type="transmembrane region" description="Helical" evidence="1">
    <location>
        <begin position="101"/>
        <end position="118"/>
    </location>
</feature>
<keyword evidence="1" id="KW-0812">Transmembrane</keyword>
<sequence>MDLPISICEIKVERDSAEQLCDSRIAEENLVKVEVNHHMELDNKKGYQGNILKTFKLYESSGENLRWWDAEYGTYVQSEEYHSQEPMSGGAAFKAKPEKKLVTLLLTAVVKVFFFYTFTTRYKALSAMIRGSIFRELVNGIGGDSVCDKLIKRQSTLIRCWFHEGAEYFMNHLWKHGTDGSKLSAAQTTTFLSRAFNNSISFQSSWAKTLIQVYIKAWGSSQHLDQKKRRQMIDEALRKALDEAGNPDPLLVPLSVNFGHNKRAYGTSSCKGVILSRIVTFLFVSGETWARGAFL</sequence>
<comment type="caution">
    <text evidence="2">The sequence shown here is derived from an EMBL/GenBank/DDBJ whole genome shotgun (WGS) entry which is preliminary data.</text>
</comment>
<keyword evidence="1" id="KW-1133">Transmembrane helix</keyword>
<dbReference type="Proteomes" id="UP000783213">
    <property type="component" value="Unassembled WGS sequence"/>
</dbReference>
<accession>A0ABQ7I9J7</accession>
<keyword evidence="3" id="KW-1185">Reference proteome</keyword>
<dbReference type="GeneID" id="62237018"/>
<dbReference type="EMBL" id="RCSX01000034">
    <property type="protein sequence ID" value="KAF7917484.1"/>
    <property type="molecule type" value="Genomic_DNA"/>
</dbReference>
<protein>
    <submittedName>
        <fullName evidence="2">Uncharacterized protein</fullName>
    </submittedName>
</protein>
<name>A0ABQ7I9J7_9HELO</name>